<sequence length="745" mass="85191">MVSTAICELSYHRSLPHHWYLKAPTSPTSLIKTILTFFILYHNIIPISLISTVELVKVFQAYIINIDPKMRSKTSSNLSVINTSSVIEDLGTINYLFTDKTGTLTCNEMILRVIQVGSRQFYLDDNFVKNLTTGGLQIHDEAFKMFIINLLICNSVVTVDDNDLTYQSSSPDEIAIVNSLNSFGFKFVKRTQQGVLIDYFGTHEFWKILYSIEFTSERKRMSVIAMSPDNQYYMFTKGSDDVVLKRLSPSHAYHFEFTSYHLESFAKLGFRTLCVAYKTMSSPEVGAVLAKFKEATAHLENRRMMHDQVADTVESGLTILGCTGIEDKLQEKVRETIQQLRGANIKIWMMTGDMMETAVNVGFSTELIDDSIKIYMFCFKNKQECLDKLKSIIHQEDIVAHVDQNFHDHVPFRSMAVVLTGQDLQYLLSPEIRQYFLSIALHCKTLICCRISPSQKTDIVRFVRENINNSVTLAIGDGANDCSMIRSAHLGVGIAGKEGLHAVNAADVAIDEFQLLTQLLFVHGAGSYRRICNCIYFVFYKNLILNLLSFFYNFVTLFSGKSIVNKIHFSLFNSFYTAFIPFCFGLADKFTSEEASKNIPILYWNNQKNYQFNVRRFAYWCINATYHSFFIFIICYLGMNLGIFNTYGNPYGIDSFETIILMITNMEPIYIDHYLGWILDVIIVCGDTFQANSDQFHKSTESSRPGLFTLNIAHIDWNESCDVEKVKLDLENVNPKKQNEEKEIL</sequence>
<feature type="binding site" evidence="14">
    <location>
        <position position="101"/>
    </location>
    <ligand>
        <name>Mg(2+)</name>
        <dbReference type="ChEBI" id="CHEBI:18420"/>
    </ligand>
</feature>
<comment type="subcellular location">
    <subcellularLocation>
        <location evidence="1 15">Membrane</location>
        <topology evidence="1 15">Multi-pass membrane protein</topology>
    </subcellularLocation>
</comment>
<keyword evidence="4 14" id="KW-0479">Metal-binding</keyword>
<keyword evidence="7 14" id="KW-0460">Magnesium</keyword>
<dbReference type="SFLD" id="SFLDG00002">
    <property type="entry name" value="C1.7:_P-type_atpase_like"/>
    <property type="match status" value="1"/>
</dbReference>
<feature type="binding site" evidence="13">
    <location>
        <position position="271"/>
    </location>
    <ligand>
        <name>ATP</name>
        <dbReference type="ChEBI" id="CHEBI:30616"/>
    </ligand>
</feature>
<evidence type="ECO:0000313" key="17">
    <source>
        <dbReference type="EMBL" id="KII68313.1"/>
    </source>
</evidence>
<keyword evidence="3 15" id="KW-0812">Transmembrane</keyword>
<feature type="binding site" evidence="13">
    <location>
        <position position="456"/>
    </location>
    <ligand>
        <name>ATP</name>
        <dbReference type="ChEBI" id="CHEBI:30616"/>
    </ligand>
</feature>
<evidence type="ECO:0000259" key="16">
    <source>
        <dbReference type="Pfam" id="PF16212"/>
    </source>
</evidence>
<dbReference type="PROSITE" id="PS00154">
    <property type="entry name" value="ATPASE_E1_E2"/>
    <property type="match status" value="1"/>
</dbReference>
<proteinExistence type="inferred from homology"/>
<comment type="caution">
    <text evidence="17">The sequence shown here is derived from an EMBL/GenBank/DDBJ whole genome shotgun (WGS) entry which is preliminary data.</text>
</comment>
<evidence type="ECO:0000256" key="13">
    <source>
        <dbReference type="PIRSR" id="PIRSR606539-2"/>
    </source>
</evidence>
<keyword evidence="9 15" id="KW-1133">Transmembrane helix</keyword>
<comment type="catalytic activity">
    <reaction evidence="11 15">
        <text>ATP + H2O + phospholipidSide 1 = ADP + phosphate + phospholipidSide 2.</text>
        <dbReference type="EC" id="7.6.2.1"/>
    </reaction>
</comment>
<feature type="active site" description="4-aspartylphosphate intermediate" evidence="12">
    <location>
        <position position="99"/>
    </location>
</feature>
<reference evidence="17 18" key="1">
    <citation type="journal article" date="2014" name="Genome Biol. Evol.">
        <title>The genome of the myxosporean Thelohanellus kitauei shows adaptations to nutrient acquisition within its fish host.</title>
        <authorList>
            <person name="Yang Y."/>
            <person name="Xiong J."/>
            <person name="Zhou Z."/>
            <person name="Huo F."/>
            <person name="Miao W."/>
            <person name="Ran C."/>
            <person name="Liu Y."/>
            <person name="Zhang J."/>
            <person name="Feng J."/>
            <person name="Wang M."/>
            <person name="Wang M."/>
            <person name="Wang L."/>
            <person name="Yao B."/>
        </authorList>
    </citation>
    <scope>NUCLEOTIDE SEQUENCE [LARGE SCALE GENOMIC DNA]</scope>
    <source>
        <strain evidence="17">Wuqing</strain>
    </source>
</reference>
<dbReference type="OrthoDB" id="377733at2759"/>
<feature type="binding site" evidence="14">
    <location>
        <position position="99"/>
    </location>
    <ligand>
        <name>Mg(2+)</name>
        <dbReference type="ChEBI" id="CHEBI:18420"/>
    </ligand>
</feature>
<dbReference type="PRINTS" id="PR00119">
    <property type="entry name" value="CATATPASE"/>
</dbReference>
<dbReference type="GO" id="GO:0000287">
    <property type="term" value="F:magnesium ion binding"/>
    <property type="evidence" value="ECO:0007669"/>
    <property type="project" value="UniProtKB-UniRule"/>
</dbReference>
<dbReference type="Gene3D" id="3.40.50.1000">
    <property type="entry name" value="HAD superfamily/HAD-like"/>
    <property type="match status" value="1"/>
</dbReference>
<dbReference type="GO" id="GO:0045332">
    <property type="term" value="P:phospholipid translocation"/>
    <property type="evidence" value="ECO:0007669"/>
    <property type="project" value="TreeGrafter"/>
</dbReference>
<dbReference type="Pfam" id="PF16212">
    <property type="entry name" value="PhoLip_ATPase_C"/>
    <property type="match status" value="1"/>
</dbReference>
<dbReference type="FunFam" id="3.40.50.1000:FF:000014">
    <property type="entry name" value="Phospholipid-transporting ATPase"/>
    <property type="match status" value="1"/>
</dbReference>
<dbReference type="InterPro" id="IPR023214">
    <property type="entry name" value="HAD_sf"/>
</dbReference>
<dbReference type="Gene3D" id="3.40.1110.10">
    <property type="entry name" value="Calcium-transporting ATPase, cytoplasmic domain N"/>
    <property type="match status" value="1"/>
</dbReference>
<feature type="binding site" evidence="13">
    <location>
        <position position="101"/>
    </location>
    <ligand>
        <name>ATP</name>
        <dbReference type="ChEBI" id="CHEBI:30616"/>
    </ligand>
</feature>
<feature type="binding site" evidence="13">
    <location>
        <position position="353"/>
    </location>
    <ligand>
        <name>ATP</name>
        <dbReference type="ChEBI" id="CHEBI:30616"/>
    </ligand>
</feature>
<evidence type="ECO:0000256" key="3">
    <source>
        <dbReference type="ARBA" id="ARBA00022692"/>
    </source>
</evidence>
<evidence type="ECO:0000256" key="8">
    <source>
        <dbReference type="ARBA" id="ARBA00022967"/>
    </source>
</evidence>
<dbReference type="NCBIfam" id="TIGR01652">
    <property type="entry name" value="ATPase-Plipid"/>
    <property type="match status" value="1"/>
</dbReference>
<dbReference type="InterPro" id="IPR006539">
    <property type="entry name" value="P-type_ATPase_IV"/>
</dbReference>
<keyword evidence="10 15" id="KW-0472">Membrane</keyword>
<dbReference type="InterPro" id="IPR001757">
    <property type="entry name" value="P_typ_ATPase"/>
</dbReference>
<dbReference type="AlphaFoldDB" id="A0A0C2JGG1"/>
<dbReference type="InterPro" id="IPR032630">
    <property type="entry name" value="P_typ_ATPase_c"/>
</dbReference>
<keyword evidence="5 13" id="KW-0547">Nucleotide-binding</keyword>
<feature type="binding site" evidence="14">
    <location>
        <position position="481"/>
    </location>
    <ligand>
        <name>Mg(2+)</name>
        <dbReference type="ChEBI" id="CHEBI:18420"/>
    </ligand>
</feature>
<dbReference type="Pfam" id="PF13246">
    <property type="entry name" value="Cation_ATPase"/>
    <property type="match status" value="1"/>
</dbReference>
<dbReference type="InterPro" id="IPR023298">
    <property type="entry name" value="ATPase_P-typ_TM_dom_sf"/>
</dbReference>
<feature type="binding site" evidence="13">
    <location>
        <position position="450"/>
    </location>
    <ligand>
        <name>ATP</name>
        <dbReference type="ChEBI" id="CHEBI:30616"/>
    </ligand>
</feature>
<feature type="binding site" evidence="13">
    <location>
        <position position="352"/>
    </location>
    <ligand>
        <name>ATP</name>
        <dbReference type="ChEBI" id="CHEBI:30616"/>
    </ligand>
</feature>
<evidence type="ECO:0000256" key="14">
    <source>
        <dbReference type="PIRSR" id="PIRSR606539-3"/>
    </source>
</evidence>
<evidence type="ECO:0000256" key="5">
    <source>
        <dbReference type="ARBA" id="ARBA00022741"/>
    </source>
</evidence>
<evidence type="ECO:0000256" key="1">
    <source>
        <dbReference type="ARBA" id="ARBA00004141"/>
    </source>
</evidence>
<dbReference type="PANTHER" id="PTHR24092">
    <property type="entry name" value="PROBABLE PHOSPHOLIPID-TRANSPORTING ATPASE"/>
    <property type="match status" value="1"/>
</dbReference>
<dbReference type="InterPro" id="IPR018303">
    <property type="entry name" value="ATPase_P-typ_P_site"/>
</dbReference>
<keyword evidence="8 15" id="KW-1278">Translocase</keyword>
<dbReference type="NCBIfam" id="TIGR01494">
    <property type="entry name" value="ATPase_P-type"/>
    <property type="match status" value="1"/>
</dbReference>
<feature type="domain" description="P-type ATPase C-terminal" evidence="16">
    <location>
        <begin position="503"/>
        <end position="663"/>
    </location>
</feature>
<evidence type="ECO:0000256" key="15">
    <source>
        <dbReference type="RuleBase" id="RU362033"/>
    </source>
</evidence>
<dbReference type="SFLD" id="SFLDF00027">
    <property type="entry name" value="p-type_atpase"/>
    <property type="match status" value="1"/>
</dbReference>
<evidence type="ECO:0000256" key="4">
    <source>
        <dbReference type="ARBA" id="ARBA00022723"/>
    </source>
</evidence>
<evidence type="ECO:0000313" key="18">
    <source>
        <dbReference type="Proteomes" id="UP000031668"/>
    </source>
</evidence>
<feature type="transmembrane region" description="Helical" evidence="15">
    <location>
        <begin position="535"/>
        <end position="555"/>
    </location>
</feature>
<name>A0A0C2JGG1_THEKT</name>
<gene>
    <name evidence="17" type="ORF">RF11_06756</name>
</gene>
<feature type="binding site" evidence="13">
    <location>
        <position position="173"/>
    </location>
    <ligand>
        <name>ATP</name>
        <dbReference type="ChEBI" id="CHEBI:30616"/>
    </ligand>
</feature>
<dbReference type="EMBL" id="JWZT01002870">
    <property type="protein sequence ID" value="KII68313.1"/>
    <property type="molecule type" value="Genomic_DNA"/>
</dbReference>
<dbReference type="SUPFAM" id="SSF81660">
    <property type="entry name" value="Metal cation-transporting ATPase, ATP-binding domain N"/>
    <property type="match status" value="1"/>
</dbReference>
<organism evidence="17 18">
    <name type="scientific">Thelohanellus kitauei</name>
    <name type="common">Myxosporean</name>
    <dbReference type="NCBI Taxonomy" id="669202"/>
    <lineage>
        <taxon>Eukaryota</taxon>
        <taxon>Metazoa</taxon>
        <taxon>Cnidaria</taxon>
        <taxon>Myxozoa</taxon>
        <taxon>Myxosporea</taxon>
        <taxon>Bivalvulida</taxon>
        <taxon>Platysporina</taxon>
        <taxon>Myxobolidae</taxon>
        <taxon>Thelohanellus</taxon>
    </lineage>
</organism>
<evidence type="ECO:0000256" key="12">
    <source>
        <dbReference type="PIRSR" id="PIRSR606539-1"/>
    </source>
</evidence>
<feature type="binding site" evidence="13">
    <location>
        <position position="100"/>
    </location>
    <ligand>
        <name>ATP</name>
        <dbReference type="ChEBI" id="CHEBI:30616"/>
    </ligand>
</feature>
<comment type="cofactor">
    <cofactor evidence="14">
        <name>Mg(2+)</name>
        <dbReference type="ChEBI" id="CHEBI:18420"/>
    </cofactor>
</comment>
<feature type="binding site" evidence="13">
    <location>
        <position position="99"/>
    </location>
    <ligand>
        <name>ATP</name>
        <dbReference type="ChEBI" id="CHEBI:30616"/>
    </ligand>
</feature>
<dbReference type="InterPro" id="IPR023299">
    <property type="entry name" value="ATPase_P-typ_cyto_dom_N"/>
</dbReference>
<accession>A0A0C2JGG1</accession>
<comment type="caution">
    <text evidence="15">Lacks conserved residue(s) required for the propagation of feature annotation.</text>
</comment>
<dbReference type="GO" id="GO:0016887">
    <property type="term" value="F:ATP hydrolysis activity"/>
    <property type="evidence" value="ECO:0007669"/>
    <property type="project" value="InterPro"/>
</dbReference>
<feature type="binding site" evidence="13">
    <location>
        <position position="481"/>
    </location>
    <ligand>
        <name>ATP</name>
        <dbReference type="ChEBI" id="CHEBI:30616"/>
    </ligand>
</feature>
<feature type="binding site" evidence="14">
    <location>
        <position position="477"/>
    </location>
    <ligand>
        <name>Mg(2+)</name>
        <dbReference type="ChEBI" id="CHEBI:18420"/>
    </ligand>
</feature>
<dbReference type="InterPro" id="IPR044492">
    <property type="entry name" value="P_typ_ATPase_HD_dom"/>
</dbReference>
<evidence type="ECO:0000256" key="2">
    <source>
        <dbReference type="ARBA" id="ARBA00008109"/>
    </source>
</evidence>
<dbReference type="Proteomes" id="UP000031668">
    <property type="component" value="Unassembled WGS sequence"/>
</dbReference>
<dbReference type="EC" id="7.6.2.1" evidence="15"/>
<feature type="binding site" evidence="13">
    <location>
        <position position="214"/>
    </location>
    <ligand>
        <name>ATP</name>
        <dbReference type="ChEBI" id="CHEBI:30616"/>
    </ligand>
</feature>
<keyword evidence="6 13" id="KW-0067">ATP-binding</keyword>
<evidence type="ECO:0000256" key="6">
    <source>
        <dbReference type="ARBA" id="ARBA00022840"/>
    </source>
</evidence>
<evidence type="ECO:0000256" key="10">
    <source>
        <dbReference type="ARBA" id="ARBA00023136"/>
    </source>
</evidence>
<feature type="transmembrane region" description="Helical" evidence="15">
    <location>
        <begin position="617"/>
        <end position="639"/>
    </location>
</feature>
<evidence type="ECO:0000256" key="11">
    <source>
        <dbReference type="ARBA" id="ARBA00034036"/>
    </source>
</evidence>
<keyword evidence="18" id="KW-1185">Reference proteome</keyword>
<dbReference type="SFLD" id="SFLDS00003">
    <property type="entry name" value="Haloacid_Dehalogenase"/>
    <property type="match status" value="1"/>
</dbReference>
<protein>
    <recommendedName>
        <fullName evidence="15">Phospholipid-transporting ATPase</fullName>
        <ecNumber evidence="15">7.6.2.1</ecNumber>
    </recommendedName>
</protein>
<comment type="similarity">
    <text evidence="2 15">Belongs to the cation transport ATPase (P-type) (TC 3.A.3) family. Type IV subfamily.</text>
</comment>
<dbReference type="SUPFAM" id="SSF81665">
    <property type="entry name" value="Calcium ATPase, transmembrane domain M"/>
    <property type="match status" value="1"/>
</dbReference>
<dbReference type="GO" id="GO:0005524">
    <property type="term" value="F:ATP binding"/>
    <property type="evidence" value="ECO:0007669"/>
    <property type="project" value="UniProtKB-UniRule"/>
</dbReference>
<dbReference type="GO" id="GO:0140326">
    <property type="term" value="F:ATPase-coupled intramembrane lipid transporter activity"/>
    <property type="evidence" value="ECO:0007669"/>
    <property type="project" value="UniProtKB-EC"/>
</dbReference>
<dbReference type="PANTHER" id="PTHR24092:SF150">
    <property type="entry name" value="PHOSPHOLIPID-TRANSPORTING ATPASE"/>
    <property type="match status" value="1"/>
</dbReference>
<feature type="binding site" evidence="13">
    <location>
        <position position="351"/>
    </location>
    <ligand>
        <name>ATP</name>
        <dbReference type="ChEBI" id="CHEBI:30616"/>
    </ligand>
</feature>
<dbReference type="GO" id="GO:0005886">
    <property type="term" value="C:plasma membrane"/>
    <property type="evidence" value="ECO:0007669"/>
    <property type="project" value="TreeGrafter"/>
</dbReference>
<dbReference type="InterPro" id="IPR036412">
    <property type="entry name" value="HAD-like_sf"/>
</dbReference>
<feature type="transmembrane region" description="Helical" evidence="15">
    <location>
        <begin position="567"/>
        <end position="587"/>
    </location>
</feature>
<evidence type="ECO:0000256" key="9">
    <source>
        <dbReference type="ARBA" id="ARBA00022989"/>
    </source>
</evidence>
<feature type="binding site" evidence="13">
    <location>
        <position position="480"/>
    </location>
    <ligand>
        <name>ATP</name>
        <dbReference type="ChEBI" id="CHEBI:30616"/>
    </ligand>
</feature>
<feature type="binding site" evidence="13">
    <location>
        <position position="237"/>
    </location>
    <ligand>
        <name>ATP</name>
        <dbReference type="ChEBI" id="CHEBI:30616"/>
    </ligand>
</feature>
<evidence type="ECO:0000256" key="7">
    <source>
        <dbReference type="ARBA" id="ARBA00022842"/>
    </source>
</evidence>
<dbReference type="SUPFAM" id="SSF56784">
    <property type="entry name" value="HAD-like"/>
    <property type="match status" value="1"/>
</dbReference>